<keyword evidence="3" id="KW-0498">Mitosis</keyword>
<dbReference type="EMBL" id="NPIC01000001">
    <property type="protein sequence ID" value="RDL40755.1"/>
    <property type="molecule type" value="Genomic_DNA"/>
</dbReference>
<protein>
    <recommendedName>
        <fullName evidence="1">Anaphase-promoting complex subunit 4</fullName>
    </recommendedName>
</protein>
<dbReference type="AlphaFoldDB" id="A0A370TZ14"/>
<dbReference type="PANTHER" id="PTHR13260:SF0">
    <property type="entry name" value="ANAPHASE-PROMOTING COMPLEX SUBUNIT 4"/>
    <property type="match status" value="1"/>
</dbReference>
<dbReference type="GO" id="GO:0070979">
    <property type="term" value="P:protein K11-linked ubiquitination"/>
    <property type="evidence" value="ECO:0007669"/>
    <property type="project" value="TreeGrafter"/>
</dbReference>
<evidence type="ECO:0000256" key="5">
    <source>
        <dbReference type="ARBA" id="ARBA00023306"/>
    </source>
</evidence>
<dbReference type="InterPro" id="IPR015943">
    <property type="entry name" value="WD40/YVTN_repeat-like_dom_sf"/>
</dbReference>
<comment type="caution">
    <text evidence="8">The sequence shown here is derived from an EMBL/GenBank/DDBJ whole genome shotgun (WGS) entry which is preliminary data.</text>
</comment>
<dbReference type="GO" id="GO:0051301">
    <property type="term" value="P:cell division"/>
    <property type="evidence" value="ECO:0007669"/>
    <property type="project" value="UniProtKB-KW"/>
</dbReference>
<evidence type="ECO:0000256" key="4">
    <source>
        <dbReference type="ARBA" id="ARBA00022786"/>
    </source>
</evidence>
<keyword evidence="5" id="KW-0131">Cell cycle</keyword>
<dbReference type="PANTHER" id="PTHR13260">
    <property type="entry name" value="ANAPHASE PROMOTING COMPLEX SUBUNIT 4 APC4"/>
    <property type="match status" value="1"/>
</dbReference>
<dbReference type="RefSeq" id="XP_031873411.1">
    <property type="nucleotide sequence ID" value="XM_032009357.1"/>
</dbReference>
<dbReference type="GeneID" id="43593583"/>
<evidence type="ECO:0000313" key="8">
    <source>
        <dbReference type="EMBL" id="RDL40755.1"/>
    </source>
</evidence>
<evidence type="ECO:0000256" key="3">
    <source>
        <dbReference type="ARBA" id="ARBA00022776"/>
    </source>
</evidence>
<feature type="domain" description="Anaphase-promoting complex subunit 4 long" evidence="7">
    <location>
        <begin position="264"/>
        <end position="464"/>
    </location>
</feature>
<proteinExistence type="predicted"/>
<dbReference type="SUPFAM" id="SSF50978">
    <property type="entry name" value="WD40 repeat-like"/>
    <property type="match status" value="1"/>
</dbReference>
<dbReference type="GO" id="GO:0034399">
    <property type="term" value="C:nuclear periphery"/>
    <property type="evidence" value="ECO:0007669"/>
    <property type="project" value="TreeGrafter"/>
</dbReference>
<dbReference type="Gene3D" id="2.130.10.10">
    <property type="entry name" value="YVTN repeat-like/Quinoprotein amine dehydrogenase"/>
    <property type="match status" value="1"/>
</dbReference>
<evidence type="ECO:0000256" key="2">
    <source>
        <dbReference type="ARBA" id="ARBA00022618"/>
    </source>
</evidence>
<evidence type="ECO:0000313" key="9">
    <source>
        <dbReference type="Proteomes" id="UP000254866"/>
    </source>
</evidence>
<dbReference type="GO" id="GO:0031145">
    <property type="term" value="P:anaphase-promoting complex-dependent catabolic process"/>
    <property type="evidence" value="ECO:0007669"/>
    <property type="project" value="InterPro"/>
</dbReference>
<dbReference type="InterPro" id="IPR024977">
    <property type="entry name" value="Apc4-like_WD40_dom"/>
</dbReference>
<keyword evidence="4" id="KW-0833">Ubl conjugation pathway</keyword>
<dbReference type="OrthoDB" id="2110451at2759"/>
<dbReference type="GO" id="GO:0005680">
    <property type="term" value="C:anaphase-promoting complex"/>
    <property type="evidence" value="ECO:0007669"/>
    <property type="project" value="InterPro"/>
</dbReference>
<dbReference type="InterPro" id="IPR024790">
    <property type="entry name" value="APC4_long_dom"/>
</dbReference>
<dbReference type="Pfam" id="PF12894">
    <property type="entry name" value="ANAPC4_WD40"/>
    <property type="match status" value="1"/>
</dbReference>
<keyword evidence="9" id="KW-1185">Reference proteome</keyword>
<reference evidence="8 9" key="1">
    <citation type="journal article" date="2018" name="IMA Fungus">
        <title>IMA Genome-F 9: Draft genome sequence of Annulohypoxylon stygium, Aspergillus mulundensis, Berkeleyomyces basicola (syn. Thielaviopsis basicola), Ceratocystis smalleyi, two Cercospora beticola strains, Coleophoma cylindrospora, Fusarium fracticaudum, Phialophora cf. hyalina, and Morchella septimelata.</title>
        <authorList>
            <person name="Wingfield B.D."/>
            <person name="Bills G.F."/>
            <person name="Dong Y."/>
            <person name="Huang W."/>
            <person name="Nel W.J."/>
            <person name="Swalarsk-Parry B.S."/>
            <person name="Vaghefi N."/>
            <person name="Wilken P.M."/>
            <person name="An Z."/>
            <person name="de Beer Z.W."/>
            <person name="De Vos L."/>
            <person name="Chen L."/>
            <person name="Duong T.A."/>
            <person name="Gao Y."/>
            <person name="Hammerbacher A."/>
            <person name="Kikkert J.R."/>
            <person name="Li Y."/>
            <person name="Li H."/>
            <person name="Li K."/>
            <person name="Li Q."/>
            <person name="Liu X."/>
            <person name="Ma X."/>
            <person name="Naidoo K."/>
            <person name="Pethybridge S.J."/>
            <person name="Sun J."/>
            <person name="Steenkamp E.T."/>
            <person name="van der Nest M.A."/>
            <person name="van Wyk S."/>
            <person name="Wingfield M.J."/>
            <person name="Xiong C."/>
            <person name="Yue Q."/>
            <person name="Zhang X."/>
        </authorList>
    </citation>
    <scope>NUCLEOTIDE SEQUENCE [LARGE SCALE GENOMIC DNA]</scope>
    <source>
        <strain evidence="8 9">BP 5553</strain>
    </source>
</reference>
<evidence type="ECO:0000259" key="7">
    <source>
        <dbReference type="Pfam" id="PF12896"/>
    </source>
</evidence>
<accession>A0A370TZ14</accession>
<dbReference type="STRING" id="2656787.A0A370TZ14"/>
<organism evidence="8 9">
    <name type="scientific">Venustampulla echinocandica</name>
    <dbReference type="NCBI Taxonomy" id="2656787"/>
    <lineage>
        <taxon>Eukaryota</taxon>
        <taxon>Fungi</taxon>
        <taxon>Dikarya</taxon>
        <taxon>Ascomycota</taxon>
        <taxon>Pezizomycotina</taxon>
        <taxon>Leotiomycetes</taxon>
        <taxon>Helotiales</taxon>
        <taxon>Pleuroascaceae</taxon>
        <taxon>Venustampulla</taxon>
    </lineage>
</organism>
<evidence type="ECO:0000256" key="1">
    <source>
        <dbReference type="ARBA" id="ARBA00016067"/>
    </source>
</evidence>
<dbReference type="Proteomes" id="UP000254866">
    <property type="component" value="Unassembled WGS sequence"/>
</dbReference>
<dbReference type="InterPro" id="IPR036322">
    <property type="entry name" value="WD40_repeat_dom_sf"/>
</dbReference>
<sequence>MDEPSALEALSEKTLAHAADSRLITYCPSMDLVALGTADQQVLVYRLNGQRVYGTTQKPGASRVENIKWKPNGQLLAIAWSDGIVRLVGAENSRIVHQFSAGEGVTGITCVGWGSNLTSRSSSAMKSATSWERLLSSEAILSENKAYLDLPRDLSQIDIERSLPKLSVLPAGGSSDEVFCSWSSLDAIFRPFDPKDNNAIDVMVVGTKEGHVHVTIYNSFVVGAFPSPILADGVPSHLALHASHEKCSTHALLMKSSGSESLYFVPMDLRFISVSSEYLSLLASRSTALQNLLRYIHQVQMLMVTEWKSTQELPGRFLGNINETLAEKDTRNIVQALYHSVATGHTFPAVKEWLVDELQERGHKRWEKAVVSGLENLRRLVHENMLPALERCTVILSRFSGIAKFQSPNETVGFSSHQISLIIDTLACLHLLSSKILVQVVDELDLFSAFSLWLRNEIDRLASDSSDSPKEDDLEKEASIDHSKVLLYLQTCMTTSPLEVYFGGSTPDDYSSSWNQAEQGLPMFDILDKQLQKQEAGLPFMRALPRVELVCKHLTGQAKAIFDQIAEAEKRNVLFGKAQLVGIAQDDQLMDMRLCSTTNLASHTYIAFTPKGLPSSIQITRHKLAIENGISTVQQIDSSVIQLGDGQIRDIMFLGDNGLLALWESHDAIDLLSIAYNTPNTVDTSSIRNYPMEYLEHLHPTDHRPTLFNNGDVRRKFSQHKFPKDGSFIPETLEIREESKGHGGTAERVVILGKDKLHYKVFCLSGRTQMGIKRDDGTGDDEDISMS</sequence>
<evidence type="ECO:0000259" key="6">
    <source>
        <dbReference type="Pfam" id="PF12894"/>
    </source>
</evidence>
<name>A0A370TZ14_9HELO</name>
<keyword evidence="2" id="KW-0132">Cell division</keyword>
<gene>
    <name evidence="8" type="ORF">BP5553_00734</name>
</gene>
<feature type="domain" description="Anaphase-promoting complex subunit 4-like WD40" evidence="6">
    <location>
        <begin position="25"/>
        <end position="116"/>
    </location>
</feature>
<dbReference type="Pfam" id="PF12896">
    <property type="entry name" value="ANAPC4"/>
    <property type="match status" value="1"/>
</dbReference>
<dbReference type="InterPro" id="IPR024789">
    <property type="entry name" value="APC4"/>
</dbReference>